<evidence type="ECO:0000259" key="5">
    <source>
        <dbReference type="SMART" id="SM00849"/>
    </source>
</evidence>
<name>A0ABS6FFW2_9FIRM</name>
<dbReference type="EMBL" id="JAHLQO010000003">
    <property type="protein sequence ID" value="MBU5669025.1"/>
    <property type="molecule type" value="Genomic_DNA"/>
</dbReference>
<gene>
    <name evidence="6" type="ORF">KQI68_04130</name>
</gene>
<comment type="cofactor">
    <cofactor evidence="1">
        <name>Zn(2+)</name>
        <dbReference type="ChEBI" id="CHEBI:29105"/>
    </cofactor>
</comment>
<organism evidence="6 7">
    <name type="scientific">Peptoniphilus ovalis</name>
    <dbReference type="NCBI Taxonomy" id="2841503"/>
    <lineage>
        <taxon>Bacteria</taxon>
        <taxon>Bacillati</taxon>
        <taxon>Bacillota</taxon>
        <taxon>Tissierellia</taxon>
        <taxon>Tissierellales</taxon>
        <taxon>Peptoniphilaceae</taxon>
        <taxon>Peptoniphilus</taxon>
    </lineage>
</organism>
<keyword evidence="2" id="KW-0479">Metal-binding</keyword>
<dbReference type="Proteomes" id="UP000783742">
    <property type="component" value="Unassembled WGS sequence"/>
</dbReference>
<evidence type="ECO:0000313" key="7">
    <source>
        <dbReference type="Proteomes" id="UP000783742"/>
    </source>
</evidence>
<dbReference type="CDD" id="cd06262">
    <property type="entry name" value="metallo-hydrolase-like_MBL-fold"/>
    <property type="match status" value="1"/>
</dbReference>
<dbReference type="Pfam" id="PF00753">
    <property type="entry name" value="Lactamase_B"/>
    <property type="match status" value="1"/>
</dbReference>
<evidence type="ECO:0000256" key="3">
    <source>
        <dbReference type="ARBA" id="ARBA00022801"/>
    </source>
</evidence>
<feature type="domain" description="Metallo-beta-lactamase" evidence="5">
    <location>
        <begin position="14"/>
        <end position="189"/>
    </location>
</feature>
<reference evidence="6 7" key="1">
    <citation type="submission" date="2021-06" db="EMBL/GenBank/DDBJ databases">
        <authorList>
            <person name="Sun Q."/>
            <person name="Li D."/>
        </authorList>
    </citation>
    <scope>NUCLEOTIDE SEQUENCE [LARGE SCALE GENOMIC DNA]</scope>
    <source>
        <strain evidence="6 7">MSJ-1</strain>
    </source>
</reference>
<accession>A0ABS6FFW2</accession>
<keyword evidence="7" id="KW-1185">Reference proteome</keyword>
<comment type="caution">
    <text evidence="6">The sequence shown here is derived from an EMBL/GenBank/DDBJ whole genome shotgun (WGS) entry which is preliminary data.</text>
</comment>
<dbReference type="RefSeq" id="WP_216548874.1">
    <property type="nucleotide sequence ID" value="NZ_JAHLQO010000003.1"/>
</dbReference>
<dbReference type="PANTHER" id="PTHR46233">
    <property type="entry name" value="HYDROXYACYLGLUTATHIONE HYDROLASE GLOC"/>
    <property type="match status" value="1"/>
</dbReference>
<keyword evidence="4" id="KW-0862">Zinc</keyword>
<dbReference type="SMART" id="SM00849">
    <property type="entry name" value="Lactamase_B"/>
    <property type="match status" value="1"/>
</dbReference>
<protein>
    <submittedName>
        <fullName evidence="6">MBL fold metallo-hydrolase</fullName>
    </submittedName>
</protein>
<sequence>MEYKILKLVVGALQENCFIVFDENKEAFVVDPGGSTEEIIKAIDENKFNINFILLTHGHADHVGAVAELKEKYNAPVYLSEEDKDFLENPENMRSSSFGLKVEKTKVDNIVKDGDRIKFSDDEIKVIATPGHTLGSVCYLFKNFLFAGDTLFAGSIGRTDFPESDHSLMVESLKILKNLDNEIYVLSGHGPESQMGYEKDSNPFLRQV</sequence>
<dbReference type="InterPro" id="IPR001279">
    <property type="entry name" value="Metallo-B-lactamas"/>
</dbReference>
<evidence type="ECO:0000256" key="4">
    <source>
        <dbReference type="ARBA" id="ARBA00022833"/>
    </source>
</evidence>
<evidence type="ECO:0000256" key="1">
    <source>
        <dbReference type="ARBA" id="ARBA00001947"/>
    </source>
</evidence>
<dbReference type="PANTHER" id="PTHR46233:SF3">
    <property type="entry name" value="HYDROXYACYLGLUTATHIONE HYDROLASE GLOC"/>
    <property type="match status" value="1"/>
</dbReference>
<evidence type="ECO:0000313" key="6">
    <source>
        <dbReference type="EMBL" id="MBU5669025.1"/>
    </source>
</evidence>
<keyword evidence="3" id="KW-0378">Hydrolase</keyword>
<proteinExistence type="predicted"/>
<evidence type="ECO:0000256" key="2">
    <source>
        <dbReference type="ARBA" id="ARBA00022723"/>
    </source>
</evidence>
<dbReference type="InterPro" id="IPR051453">
    <property type="entry name" value="MBL_Glyoxalase_II"/>
</dbReference>